<dbReference type="Proteomes" id="UP000515135">
    <property type="component" value="Unplaced"/>
</dbReference>
<dbReference type="GO" id="GO:0022848">
    <property type="term" value="F:acetylcholine-gated monoatomic cation-selective channel activity"/>
    <property type="evidence" value="ECO:0007669"/>
    <property type="project" value="InterPro"/>
</dbReference>
<evidence type="ECO:0000256" key="5">
    <source>
        <dbReference type="ARBA" id="ARBA00023018"/>
    </source>
</evidence>
<evidence type="ECO:0000256" key="10">
    <source>
        <dbReference type="ARBA" id="ARBA00023180"/>
    </source>
</evidence>
<keyword evidence="7 15" id="KW-0472">Membrane</keyword>
<evidence type="ECO:0000256" key="11">
    <source>
        <dbReference type="ARBA" id="ARBA00023286"/>
    </source>
</evidence>
<dbReference type="RefSeq" id="XP_019638133.1">
    <property type="nucleotide sequence ID" value="XM_019782574.1"/>
</dbReference>
<evidence type="ECO:0000313" key="20">
    <source>
        <dbReference type="RefSeq" id="XP_019638133.1"/>
    </source>
</evidence>
<feature type="region of interest" description="Disordered" evidence="14">
    <location>
        <begin position="372"/>
        <end position="399"/>
    </location>
</feature>
<dbReference type="InterPro" id="IPR006202">
    <property type="entry name" value="Neur_chan_lig-bd"/>
</dbReference>
<dbReference type="FunFam" id="2.70.170.10:FF:000030">
    <property type="entry name" value="AcetylCholine Receptor"/>
    <property type="match status" value="1"/>
</dbReference>
<evidence type="ECO:0000256" key="4">
    <source>
        <dbReference type="ARBA" id="ARBA00022989"/>
    </source>
</evidence>
<evidence type="ECO:0000256" key="7">
    <source>
        <dbReference type="ARBA" id="ARBA00023136"/>
    </source>
</evidence>
<feature type="region of interest" description="Disordered" evidence="14">
    <location>
        <begin position="440"/>
        <end position="466"/>
    </location>
</feature>
<dbReference type="PRINTS" id="PR00254">
    <property type="entry name" value="NICOTINICR"/>
</dbReference>
<organism evidence="19 20">
    <name type="scientific">Branchiostoma belcheri</name>
    <name type="common">Amphioxus</name>
    <dbReference type="NCBI Taxonomy" id="7741"/>
    <lineage>
        <taxon>Eukaryota</taxon>
        <taxon>Metazoa</taxon>
        <taxon>Chordata</taxon>
        <taxon>Cephalochordata</taxon>
        <taxon>Leptocardii</taxon>
        <taxon>Amphioxiformes</taxon>
        <taxon>Branchiostomatidae</taxon>
        <taxon>Branchiostoma</taxon>
    </lineage>
</organism>
<keyword evidence="6" id="KW-0406">Ion transport</keyword>
<keyword evidence="2" id="KW-1003">Cell membrane</keyword>
<dbReference type="Gene3D" id="2.70.170.10">
    <property type="entry name" value="Neurotransmitter-gated ion-channel ligand-binding domain"/>
    <property type="match status" value="1"/>
</dbReference>
<evidence type="ECO:0000256" key="9">
    <source>
        <dbReference type="ARBA" id="ARBA00023170"/>
    </source>
</evidence>
<dbReference type="InterPro" id="IPR036734">
    <property type="entry name" value="Neur_chan_lig-bd_sf"/>
</dbReference>
<feature type="transmembrane region" description="Helical" evidence="15">
    <location>
        <begin position="504"/>
        <end position="525"/>
    </location>
</feature>
<dbReference type="GO" id="GO:0045211">
    <property type="term" value="C:postsynaptic membrane"/>
    <property type="evidence" value="ECO:0007669"/>
    <property type="project" value="InterPro"/>
</dbReference>
<dbReference type="PANTHER" id="PTHR18945">
    <property type="entry name" value="NEUROTRANSMITTER GATED ION CHANNEL"/>
    <property type="match status" value="1"/>
</dbReference>
<dbReference type="SUPFAM" id="SSF63712">
    <property type="entry name" value="Nicotinic receptor ligand binding domain-like"/>
    <property type="match status" value="1"/>
</dbReference>
<protein>
    <submittedName>
        <fullName evidence="20">Neuronal acetylcholine receptor subunit alpha-10-like</fullName>
    </submittedName>
</protein>
<dbReference type="InterPro" id="IPR006201">
    <property type="entry name" value="Neur_channel"/>
</dbReference>
<feature type="transmembrane region" description="Helical" evidence="15">
    <location>
        <begin position="257"/>
        <end position="279"/>
    </location>
</feature>
<dbReference type="Pfam" id="PF02932">
    <property type="entry name" value="Neur_chan_memb"/>
    <property type="match status" value="1"/>
</dbReference>
<dbReference type="PRINTS" id="PR00252">
    <property type="entry name" value="NRIONCHANNEL"/>
</dbReference>
<keyword evidence="11" id="KW-1071">Ligand-gated ion channel</keyword>
<comment type="subcellular location">
    <subcellularLocation>
        <location evidence="13">Synaptic cell membrane</location>
        <topology evidence="13">Multi-pass membrane protein</topology>
    </subcellularLocation>
</comment>
<feature type="domain" description="Neurotransmitter-gated ion-channel transmembrane" evidence="18">
    <location>
        <begin position="263"/>
        <end position="521"/>
    </location>
</feature>
<keyword evidence="9" id="KW-0675">Receptor</keyword>
<keyword evidence="12" id="KW-0407">Ion channel</keyword>
<gene>
    <name evidence="20" type="primary">LOC109480379</name>
</gene>
<evidence type="ECO:0000256" key="6">
    <source>
        <dbReference type="ARBA" id="ARBA00023065"/>
    </source>
</evidence>
<dbReference type="GO" id="GO:0004888">
    <property type="term" value="F:transmembrane signaling receptor activity"/>
    <property type="evidence" value="ECO:0007669"/>
    <property type="project" value="InterPro"/>
</dbReference>
<keyword evidence="16" id="KW-0732">Signal</keyword>
<name>A0A6P4ZMW8_BRABE</name>
<dbReference type="InterPro" id="IPR038050">
    <property type="entry name" value="Neuro_actylchol_rec"/>
</dbReference>
<dbReference type="InterPro" id="IPR006029">
    <property type="entry name" value="Neurotrans-gated_channel_TM"/>
</dbReference>
<evidence type="ECO:0000256" key="2">
    <source>
        <dbReference type="ARBA" id="ARBA00022475"/>
    </source>
</evidence>
<keyword evidence="4 15" id="KW-1133">Transmembrane helix</keyword>
<evidence type="ECO:0000256" key="14">
    <source>
        <dbReference type="SAM" id="MobiDB-lite"/>
    </source>
</evidence>
<evidence type="ECO:0000256" key="15">
    <source>
        <dbReference type="SAM" id="Phobius"/>
    </source>
</evidence>
<accession>A0A6P4ZMW8</accession>
<evidence type="ECO:0000256" key="8">
    <source>
        <dbReference type="ARBA" id="ARBA00023157"/>
    </source>
</evidence>
<keyword evidence="10" id="KW-0325">Glycoprotein</keyword>
<dbReference type="KEGG" id="bbel:109480379"/>
<reference evidence="20" key="1">
    <citation type="submission" date="2025-08" db="UniProtKB">
        <authorList>
            <consortium name="RefSeq"/>
        </authorList>
    </citation>
    <scope>IDENTIFICATION</scope>
    <source>
        <tissue evidence="20">Gonad</tissue>
    </source>
</reference>
<keyword evidence="3 15" id="KW-0812">Transmembrane</keyword>
<dbReference type="InterPro" id="IPR002394">
    <property type="entry name" value="Nicotinic_acetylcholine_rcpt"/>
</dbReference>
<dbReference type="SUPFAM" id="SSF90112">
    <property type="entry name" value="Neurotransmitter-gated ion-channel transmembrane pore"/>
    <property type="match status" value="1"/>
</dbReference>
<evidence type="ECO:0000313" key="19">
    <source>
        <dbReference type="Proteomes" id="UP000515135"/>
    </source>
</evidence>
<keyword evidence="8" id="KW-1015">Disulfide bond</keyword>
<dbReference type="CDD" id="cd18997">
    <property type="entry name" value="LGIC_ECD_nAChR"/>
    <property type="match status" value="1"/>
</dbReference>
<evidence type="ECO:0000259" key="18">
    <source>
        <dbReference type="Pfam" id="PF02932"/>
    </source>
</evidence>
<keyword evidence="5" id="KW-0770">Synapse</keyword>
<keyword evidence="19" id="KW-1185">Reference proteome</keyword>
<dbReference type="GeneID" id="109480379"/>
<dbReference type="Pfam" id="PF02931">
    <property type="entry name" value="Neur_chan_LBD"/>
    <property type="match status" value="1"/>
</dbReference>
<evidence type="ECO:0000256" key="12">
    <source>
        <dbReference type="ARBA" id="ARBA00023303"/>
    </source>
</evidence>
<feature type="signal peptide" evidence="16">
    <location>
        <begin position="1"/>
        <end position="19"/>
    </location>
</feature>
<dbReference type="Gene3D" id="1.20.58.390">
    <property type="entry name" value="Neurotransmitter-gated ion-channel transmembrane domain"/>
    <property type="match status" value="1"/>
</dbReference>
<evidence type="ECO:0000256" key="3">
    <source>
        <dbReference type="ARBA" id="ARBA00022692"/>
    </source>
</evidence>
<evidence type="ECO:0000256" key="16">
    <source>
        <dbReference type="SAM" id="SignalP"/>
    </source>
</evidence>
<keyword evidence="1" id="KW-0813">Transport</keyword>
<proteinExistence type="predicted"/>
<feature type="chain" id="PRO_5027907435" evidence="16">
    <location>
        <begin position="20"/>
        <end position="530"/>
    </location>
</feature>
<evidence type="ECO:0000256" key="1">
    <source>
        <dbReference type="ARBA" id="ARBA00022448"/>
    </source>
</evidence>
<sequence>MDPWMFNVLAALLLTTVSGLNDTEEIFLEEDGSGSGSGLEPRSPDMAGELRRFLIENYDSSVRSVRNARQATEVKVDVALRQVLRLSERDQILTTVLWVRLLWTDEFLTWFPEEHGGQSVIRIPCKDIWLPDIYLYNNADEISTGKLGHLTDVIVQSNGLVEWPQPLTAKTSCDINTRFFPFDHQQCELLLGSWSYDGTQINFTHLVPYGDTRDIIENGEWELLSMSVYRELNYYSCCSEPYPNVRYVMRLRRKADYYIFTYVLPCLSCLVIVLGGFFLPTNAAVRIQLEVTSLLALTVYLLMIQENMPPSSGDVSILGEFYTGSIIIVGMATLATVCVIRIHESDEEVPNWLRRLLESPLLTMVVVQSTGQKEQATPTKVPPTCENSHKSASEDSVNAHTNGHVISGDGLALRCENGSAKGDCQNGDCQNGDCQTPDDPGLDIPDSCSTATPQSDDNYSDKGQKKDDKLANVLSLLEAHLEAKKTNRVRRKLWHKTAIWMNRILWLCLLISSISSSIAIFYPAVKQYNR</sequence>
<feature type="domain" description="Neurotransmitter-gated ion-channel ligand-binding" evidence="17">
    <location>
        <begin position="50"/>
        <end position="254"/>
    </location>
</feature>
<dbReference type="OrthoDB" id="410315at2759"/>
<feature type="transmembrane region" description="Helical" evidence="15">
    <location>
        <begin position="321"/>
        <end position="342"/>
    </location>
</feature>
<dbReference type="AlphaFoldDB" id="A0A6P4ZMW8"/>
<feature type="transmembrane region" description="Helical" evidence="15">
    <location>
        <begin position="291"/>
        <end position="309"/>
    </location>
</feature>
<feature type="compositionally biased region" description="Polar residues" evidence="14">
    <location>
        <begin position="447"/>
        <end position="457"/>
    </location>
</feature>
<dbReference type="CDD" id="cd19051">
    <property type="entry name" value="LGIC_TM_cation"/>
    <property type="match status" value="1"/>
</dbReference>
<dbReference type="InterPro" id="IPR036719">
    <property type="entry name" value="Neuro-gated_channel_TM_sf"/>
</dbReference>
<evidence type="ECO:0000259" key="17">
    <source>
        <dbReference type="Pfam" id="PF02931"/>
    </source>
</evidence>
<evidence type="ECO:0000256" key="13">
    <source>
        <dbReference type="ARBA" id="ARBA00034099"/>
    </source>
</evidence>